<dbReference type="InterPro" id="IPR008620">
    <property type="entry name" value="FixH"/>
</dbReference>
<dbReference type="AlphaFoldDB" id="A0A1N7A8V1"/>
<dbReference type="STRING" id="365591.SAMN05421840_11712"/>
<keyword evidence="4" id="KW-1185">Reference proteome</keyword>
<evidence type="ECO:0000256" key="1">
    <source>
        <dbReference type="SAM" id="Phobius"/>
    </source>
</evidence>
<dbReference type="RefSeq" id="WP_076501481.1">
    <property type="nucleotide sequence ID" value="NZ_FTNN01000017.1"/>
</dbReference>
<dbReference type="OrthoDB" id="5295180at2"/>
<accession>A0A379ZZE1</accession>
<evidence type="ECO:0000313" key="5">
    <source>
        <dbReference type="Proteomes" id="UP000255061"/>
    </source>
</evidence>
<keyword evidence="1" id="KW-0472">Membrane</keyword>
<evidence type="ECO:0000313" key="2">
    <source>
        <dbReference type="EMBL" id="PTA50293.1"/>
    </source>
</evidence>
<reference evidence="2 4" key="2">
    <citation type="submission" date="2018-04" db="EMBL/GenBank/DDBJ databases">
        <title>Genomic sequence of a freshwater isolate of Shewanella morhuae.</title>
        <authorList>
            <person name="Castillo D.E."/>
            <person name="Gram L."/>
        </authorList>
    </citation>
    <scope>NUCLEOTIDE SEQUENCE [LARGE SCALE GENOMIC DNA]</scope>
    <source>
        <strain evidence="2 4">CW7</strain>
    </source>
</reference>
<reference evidence="2" key="1">
    <citation type="submission" date="2018-03" db="EMBL/GenBank/DDBJ databases">
        <authorList>
            <person name="Dailey F.E."/>
        </authorList>
    </citation>
    <scope>NUCLEOTIDE SEQUENCE</scope>
    <source>
        <strain evidence="2">CW7</strain>
    </source>
</reference>
<organism evidence="3 5">
    <name type="scientific">Shewanella morhuae</name>
    <dbReference type="NCBI Taxonomy" id="365591"/>
    <lineage>
        <taxon>Bacteria</taxon>
        <taxon>Pseudomonadati</taxon>
        <taxon>Pseudomonadota</taxon>
        <taxon>Gammaproteobacteria</taxon>
        <taxon>Alteromonadales</taxon>
        <taxon>Shewanellaceae</taxon>
        <taxon>Shewanella</taxon>
    </lineage>
</organism>
<name>A0A1N7A8V1_9GAMM</name>
<gene>
    <name evidence="2" type="ORF">C9I43_07145</name>
    <name evidence="3" type="ORF">NCTC10736_01210</name>
</gene>
<dbReference type="EMBL" id="UGYV01000001">
    <property type="protein sequence ID" value="SUI70371.1"/>
    <property type="molecule type" value="Genomic_DNA"/>
</dbReference>
<accession>A0A1N7A8V1</accession>
<reference evidence="3 5" key="3">
    <citation type="submission" date="2018-06" db="EMBL/GenBank/DDBJ databases">
        <authorList>
            <consortium name="Pathogen Informatics"/>
            <person name="Doyle S."/>
        </authorList>
    </citation>
    <scope>NUCLEOTIDE SEQUENCE [LARGE SCALE GENOMIC DNA]</scope>
    <source>
        <strain evidence="3 5">NCTC10736</strain>
    </source>
</reference>
<dbReference type="Pfam" id="PF05751">
    <property type="entry name" value="FixH"/>
    <property type="match status" value="1"/>
</dbReference>
<evidence type="ECO:0000313" key="4">
    <source>
        <dbReference type="Proteomes" id="UP000240506"/>
    </source>
</evidence>
<sequence length="159" mass="18323">MNEQQAWYKQFWPWFLIFLPLCAVIASLTTFKIALDNSDSLVAEDYYKQGKAINMDLSKVKYAKQIGMNFSLEQNGNDLLLTQHGGPAYQAALKVEFYHPTLADRDIKLTATADASNVYRITVPATLTGPWEVRLESYDGKWRIHQRVQLKDHVQLWLN</sequence>
<keyword evidence="1" id="KW-1133">Transmembrane helix</keyword>
<proteinExistence type="predicted"/>
<evidence type="ECO:0000313" key="3">
    <source>
        <dbReference type="EMBL" id="SUI70371.1"/>
    </source>
</evidence>
<dbReference type="EMBL" id="PYSG01000002">
    <property type="protein sequence ID" value="PTA50293.1"/>
    <property type="molecule type" value="Genomic_DNA"/>
</dbReference>
<protein>
    <submittedName>
        <fullName evidence="2">Cytochrome C oxidase Cbb3</fullName>
    </submittedName>
    <submittedName>
        <fullName evidence="3">Uncharacterized protein conserved in bacteria</fullName>
    </submittedName>
</protein>
<feature type="transmembrane region" description="Helical" evidence="1">
    <location>
        <begin position="12"/>
        <end position="31"/>
    </location>
</feature>
<dbReference type="Proteomes" id="UP000255061">
    <property type="component" value="Unassembled WGS sequence"/>
</dbReference>
<dbReference type="Proteomes" id="UP000240506">
    <property type="component" value="Unassembled WGS sequence"/>
</dbReference>
<keyword evidence="1" id="KW-0812">Transmembrane</keyword>